<dbReference type="PANTHER" id="PTHR42941:SF1">
    <property type="entry name" value="SLL1037 PROTEIN"/>
    <property type="match status" value="1"/>
</dbReference>
<feature type="signal peptide" evidence="1">
    <location>
        <begin position="1"/>
        <end position="29"/>
    </location>
</feature>
<dbReference type="AlphaFoldDB" id="A0A4Y7RE27"/>
<keyword evidence="1" id="KW-0732">Signal</keyword>
<sequence length="338" mass="36345">MFKRTKIYSIIAVLALGIFLMAGCGGQGAQQETEQKAQSGANSEKYQVAWGTAPAGGAWQVIGTAMLEDVTKANPNISGSTSPIGGFANVIGVSEGKLQVAFSLSATTGDAWEGKGPFEERGELKNFRILATLFPEPTHITVLADSGVNSIEQLKGKRITPGPKGSAVEQDTKRVLDAYGLTYNDFQSQMISFDEAAQQMLDGHIDSILYGAMICPAPNIVNVNSQKQIKLLSLSDSAIDQIVKSNTGTIPYTIPAGTYKGVDYPVNGIATLCNIIVREDMPDDVAYSIVKTIAENFDRYPTVASAMSLAKKEEMGRDMGIPYHPGALKYYKEQGWIK</sequence>
<dbReference type="CDD" id="cd13520">
    <property type="entry name" value="PBP2_TAXI_TRAP"/>
    <property type="match status" value="1"/>
</dbReference>
<dbReference type="PANTHER" id="PTHR42941">
    <property type="entry name" value="SLL1037 PROTEIN"/>
    <property type="match status" value="1"/>
</dbReference>
<evidence type="ECO:0000313" key="3">
    <source>
        <dbReference type="Proteomes" id="UP000298324"/>
    </source>
</evidence>
<feature type="chain" id="PRO_5038620847" evidence="1">
    <location>
        <begin position="30"/>
        <end position="338"/>
    </location>
</feature>
<evidence type="ECO:0000256" key="1">
    <source>
        <dbReference type="SAM" id="SignalP"/>
    </source>
</evidence>
<proteinExistence type="predicted"/>
<dbReference type="PROSITE" id="PS51257">
    <property type="entry name" value="PROKAR_LIPOPROTEIN"/>
    <property type="match status" value="1"/>
</dbReference>
<dbReference type="Pfam" id="PF16868">
    <property type="entry name" value="NMT1_3"/>
    <property type="match status" value="1"/>
</dbReference>
<dbReference type="EMBL" id="QFGA01000001">
    <property type="protein sequence ID" value="TEB07275.1"/>
    <property type="molecule type" value="Genomic_DNA"/>
</dbReference>
<comment type="caution">
    <text evidence="2">The sequence shown here is derived from an EMBL/GenBank/DDBJ whole genome shotgun (WGS) entry which is preliminary data.</text>
</comment>
<accession>A0A4Y7RE27</accession>
<dbReference type="Gene3D" id="3.40.190.10">
    <property type="entry name" value="Periplasmic binding protein-like II"/>
    <property type="match status" value="2"/>
</dbReference>
<keyword evidence="3" id="KW-1185">Reference proteome</keyword>
<dbReference type="RefSeq" id="WP_190239215.1">
    <property type="nucleotide sequence ID" value="NZ_QFGA01000001.1"/>
</dbReference>
<reference evidence="2 3" key="1">
    <citation type="journal article" date="2018" name="Environ. Microbiol.">
        <title>Novel energy conservation strategies and behaviour of Pelotomaculum schinkii driving syntrophic propionate catabolism.</title>
        <authorList>
            <person name="Hidalgo-Ahumada C.A.P."/>
            <person name="Nobu M.K."/>
            <person name="Narihiro T."/>
            <person name="Tamaki H."/>
            <person name="Liu W.T."/>
            <person name="Kamagata Y."/>
            <person name="Stams A.J.M."/>
            <person name="Imachi H."/>
            <person name="Sousa D.Z."/>
        </authorList>
    </citation>
    <scope>NUCLEOTIDE SEQUENCE [LARGE SCALE GENOMIC DNA]</scope>
    <source>
        <strain evidence="2 3">HH</strain>
    </source>
</reference>
<name>A0A4Y7RE27_9FIRM</name>
<dbReference type="InterPro" id="IPR011852">
    <property type="entry name" value="TRAP_TAXI"/>
</dbReference>
<dbReference type="NCBIfam" id="TIGR02122">
    <property type="entry name" value="TRAP_TAXI"/>
    <property type="match status" value="1"/>
</dbReference>
<protein>
    <submittedName>
        <fullName evidence="2">NMT1/THI5 like protein</fullName>
    </submittedName>
</protein>
<organism evidence="2 3">
    <name type="scientific">Pelotomaculum schinkii</name>
    <dbReference type="NCBI Taxonomy" id="78350"/>
    <lineage>
        <taxon>Bacteria</taxon>
        <taxon>Bacillati</taxon>
        <taxon>Bacillota</taxon>
        <taxon>Clostridia</taxon>
        <taxon>Eubacteriales</taxon>
        <taxon>Desulfotomaculaceae</taxon>
        <taxon>Pelotomaculum</taxon>
    </lineage>
</organism>
<evidence type="ECO:0000313" key="2">
    <source>
        <dbReference type="EMBL" id="TEB07275.1"/>
    </source>
</evidence>
<gene>
    <name evidence="2" type="ORF">Psch_00822</name>
</gene>
<dbReference type="SUPFAM" id="SSF53850">
    <property type="entry name" value="Periplasmic binding protein-like II"/>
    <property type="match status" value="1"/>
</dbReference>
<dbReference type="Proteomes" id="UP000298324">
    <property type="component" value="Unassembled WGS sequence"/>
</dbReference>